<dbReference type="Gene3D" id="3.40.50.300">
    <property type="entry name" value="P-loop containing nucleotide triphosphate hydrolases"/>
    <property type="match status" value="2"/>
</dbReference>
<dbReference type="GO" id="GO:0016787">
    <property type="term" value="F:hydrolase activity"/>
    <property type="evidence" value="ECO:0007669"/>
    <property type="project" value="UniProtKB-KW"/>
</dbReference>
<dbReference type="Pfam" id="PF04408">
    <property type="entry name" value="WHD_HA2"/>
    <property type="match status" value="1"/>
</dbReference>
<dbReference type="OrthoDB" id="5600252at2759"/>
<accession>A0A834MF60</accession>
<feature type="signal peptide" evidence="6">
    <location>
        <begin position="1"/>
        <end position="22"/>
    </location>
</feature>
<protein>
    <recommendedName>
        <fullName evidence="1">RNA helicase</fullName>
        <ecNumber evidence="1">3.6.4.13</ecNumber>
    </recommendedName>
</protein>
<dbReference type="Gene3D" id="1.20.120.1080">
    <property type="match status" value="1"/>
</dbReference>
<dbReference type="SMART" id="SM00490">
    <property type="entry name" value="HELICc"/>
    <property type="match status" value="1"/>
</dbReference>
<evidence type="ECO:0000259" key="8">
    <source>
        <dbReference type="PROSITE" id="PS51194"/>
    </source>
</evidence>
<dbReference type="PROSITE" id="PS51194">
    <property type="entry name" value="HELICASE_CTER"/>
    <property type="match status" value="1"/>
</dbReference>
<dbReference type="SMART" id="SM00847">
    <property type="entry name" value="HA2"/>
    <property type="match status" value="1"/>
</dbReference>
<sequence length="1238" mass="141938">MLPNICLFYYCLLLILPHLTKAGLGCRPNSTVLYRPNTSYTSGAVENIMKHKRSKTQRCLSLTDVIKKVNATLPKDEHVNAEKLKNSFGEMKDISNELMELLRCEFNRSIVIEKSFTQNKGIWLCNLNFGDCMKKSFEGIGITKQTAEYNSSLAAVLWLKKVSTNRELLKNNYSICLDNDSLNKEEQVLDPLKNQKKLKHKKNKHKNSMATLSNSEMFQNLFNIVKKKSNKFSVQNRLIYTSSSLSARKANFEKNVENSLPLISNTKVEENCSNEGNLQQYSDQNNNICDEHVNTISRKHPTEYKNITLGSYSEVQHIHAKYPEPKNVLHAFYQVLQNQLHNKSLNWDVSYKSVRTGGSSEWMCVYHLKWPEHVKISAREKTKKQASMLAALKCLAYLSECGKLSNDGMPLIYTKDEVKTITQKKEKEITIDRDSLAKMERIRQIFDTNIQPLIKDFDYSYETESINIEDPEKMYLKSQPKYLQISKYVTKEKTHLPISDLKEAFMDLLNKNKCVIVKGQPGCGKSTRIPQYVLESWAWQNEGRNKLCRIAVTEPRRIAAISLAERVADERDESVGPIVGYQVRLKSNFQPRTGRILYCTTGILLRHLQTDPKLTNFSHVILDEAHERDLNTDLLMNQLKRAMKENENLKVLVMSATIDAGEFSKYFDDAPIFEVPGFTYPVKQHYLDHCKLDVSKTLRMCAGDHPQVVHEDVAKVVEYIHKVKDDGAILVFLPGWEDLSRIQRLLSHLSDAVVCMLHSKLKDSEQYKIFSRPPPSMRKIILATNIAETSITIDDVVYVIDTGLHKDQIFDNDKGISVIDMEWISKASANQRAGRAGRCAPGEAYHLYSLDKYNSFDEYTTPKIINSSLTKVVLDSKTLVNNMSACEFMNNLITPPERQAVERAVEELKQLELLNDDEELTPLGRTLVNFQLEPDLAKTMVNSVVFKCTTPIVDIITLFSAESEIFGSLSLTSKESIKTMKEGFSKNSDHLALMRIYEQWLELFEEDSRHEAYRFCNETNLVPHRMEYISKLKDIHIGYLYNGLYDSLPICDDYSDNDELVKAVLYSGTGNLLVHRNWDMVKNRLKTNVNVLVTRNNHKATITPDSVNYRRNKFPSDFLVYMNETRSNIRRTSIVRECSLIPAVSVLLFCNKELLVKPVPKELDQDLVNVSIDNTNLTFLMNKDEAGVLVDCKSAIESSYKYLIHQLVYSGEDISEMLGHWNKILKNLDSILTNHKIK</sequence>
<dbReference type="GO" id="GO:0005524">
    <property type="term" value="F:ATP binding"/>
    <property type="evidence" value="ECO:0007669"/>
    <property type="project" value="UniProtKB-KW"/>
</dbReference>
<dbReference type="InterPro" id="IPR007502">
    <property type="entry name" value="Helicase-assoc_dom"/>
</dbReference>
<dbReference type="Pfam" id="PF00271">
    <property type="entry name" value="Helicase_C"/>
    <property type="match status" value="1"/>
</dbReference>
<feature type="chain" id="PRO_5032368843" description="RNA helicase" evidence="6">
    <location>
        <begin position="23"/>
        <end position="1238"/>
    </location>
</feature>
<keyword evidence="2" id="KW-0547">Nucleotide-binding</keyword>
<comment type="caution">
    <text evidence="9">The sequence shown here is derived from an EMBL/GenBank/DDBJ whole genome shotgun (WGS) entry which is preliminary data.</text>
</comment>
<evidence type="ECO:0000256" key="1">
    <source>
        <dbReference type="ARBA" id="ARBA00012552"/>
    </source>
</evidence>
<dbReference type="GO" id="GO:0003678">
    <property type="term" value="F:DNA helicase activity"/>
    <property type="evidence" value="ECO:0007669"/>
    <property type="project" value="TreeGrafter"/>
</dbReference>
<feature type="domain" description="Helicase C-terminal" evidence="8">
    <location>
        <begin position="715"/>
        <end position="880"/>
    </location>
</feature>
<evidence type="ECO:0000256" key="6">
    <source>
        <dbReference type="SAM" id="SignalP"/>
    </source>
</evidence>
<dbReference type="InterPro" id="IPR014001">
    <property type="entry name" value="Helicase_ATP-bd"/>
</dbReference>
<dbReference type="SUPFAM" id="SSF54768">
    <property type="entry name" value="dsRNA-binding domain-like"/>
    <property type="match status" value="1"/>
</dbReference>
<dbReference type="GO" id="GO:0003724">
    <property type="term" value="F:RNA helicase activity"/>
    <property type="evidence" value="ECO:0007669"/>
    <property type="project" value="UniProtKB-EC"/>
</dbReference>
<dbReference type="GO" id="GO:0005737">
    <property type="term" value="C:cytoplasm"/>
    <property type="evidence" value="ECO:0007669"/>
    <property type="project" value="TreeGrafter"/>
</dbReference>
<dbReference type="PROSITE" id="PS51192">
    <property type="entry name" value="HELICASE_ATP_BIND_1"/>
    <property type="match status" value="1"/>
</dbReference>
<evidence type="ECO:0000259" key="7">
    <source>
        <dbReference type="PROSITE" id="PS51192"/>
    </source>
</evidence>
<dbReference type="PANTHER" id="PTHR18934:SF257">
    <property type="entry name" value="ATP-DEPENDENT RNA HELICASE DHX30"/>
    <property type="match status" value="1"/>
</dbReference>
<organism evidence="9 10">
    <name type="scientific">Rhynchophorus ferrugineus</name>
    <name type="common">Red palm weevil</name>
    <name type="synonym">Curculio ferrugineus</name>
    <dbReference type="NCBI Taxonomy" id="354439"/>
    <lineage>
        <taxon>Eukaryota</taxon>
        <taxon>Metazoa</taxon>
        <taxon>Ecdysozoa</taxon>
        <taxon>Arthropoda</taxon>
        <taxon>Hexapoda</taxon>
        <taxon>Insecta</taxon>
        <taxon>Pterygota</taxon>
        <taxon>Neoptera</taxon>
        <taxon>Endopterygota</taxon>
        <taxon>Coleoptera</taxon>
        <taxon>Polyphaga</taxon>
        <taxon>Cucujiformia</taxon>
        <taxon>Curculionidae</taxon>
        <taxon>Dryophthorinae</taxon>
        <taxon>Rhynchophorus</taxon>
    </lineage>
</organism>
<dbReference type="Gene3D" id="3.30.160.20">
    <property type="match status" value="1"/>
</dbReference>
<evidence type="ECO:0000313" key="9">
    <source>
        <dbReference type="EMBL" id="KAF7279691.1"/>
    </source>
</evidence>
<dbReference type="InterPro" id="IPR011545">
    <property type="entry name" value="DEAD/DEAH_box_helicase_dom"/>
</dbReference>
<feature type="domain" description="Helicase ATP-binding" evidence="7">
    <location>
        <begin position="506"/>
        <end position="676"/>
    </location>
</feature>
<name>A0A834MF60_RHYFE</name>
<dbReference type="InterPro" id="IPR002464">
    <property type="entry name" value="DNA/RNA_helicase_DEAH_CS"/>
</dbReference>
<dbReference type="InterPro" id="IPR027417">
    <property type="entry name" value="P-loop_NTPase"/>
</dbReference>
<evidence type="ECO:0000256" key="2">
    <source>
        <dbReference type="ARBA" id="ARBA00022741"/>
    </source>
</evidence>
<dbReference type="GO" id="GO:0002151">
    <property type="term" value="F:G-quadruplex RNA binding"/>
    <property type="evidence" value="ECO:0007669"/>
    <property type="project" value="TreeGrafter"/>
</dbReference>
<keyword evidence="5" id="KW-0067">ATP-binding</keyword>
<proteinExistence type="predicted"/>
<dbReference type="EC" id="3.6.4.13" evidence="1"/>
<dbReference type="EMBL" id="JAACXV010000346">
    <property type="protein sequence ID" value="KAF7279691.1"/>
    <property type="molecule type" value="Genomic_DNA"/>
</dbReference>
<dbReference type="Pfam" id="PF00270">
    <property type="entry name" value="DEAD"/>
    <property type="match status" value="1"/>
</dbReference>
<dbReference type="AlphaFoldDB" id="A0A834MF60"/>
<dbReference type="SUPFAM" id="SSF52540">
    <property type="entry name" value="P-loop containing nucleoside triphosphate hydrolases"/>
    <property type="match status" value="1"/>
</dbReference>
<keyword evidence="10" id="KW-1185">Reference proteome</keyword>
<gene>
    <name evidence="9" type="ORF">GWI33_006851</name>
</gene>
<dbReference type="PANTHER" id="PTHR18934">
    <property type="entry name" value="ATP-DEPENDENT RNA HELICASE"/>
    <property type="match status" value="1"/>
</dbReference>
<dbReference type="InterPro" id="IPR048333">
    <property type="entry name" value="HA2_WH"/>
</dbReference>
<dbReference type="GO" id="GO:0005634">
    <property type="term" value="C:nucleus"/>
    <property type="evidence" value="ECO:0007669"/>
    <property type="project" value="TreeGrafter"/>
</dbReference>
<dbReference type="Proteomes" id="UP000625711">
    <property type="component" value="Unassembled WGS sequence"/>
</dbReference>
<dbReference type="CDD" id="cd18791">
    <property type="entry name" value="SF2_C_RHA"/>
    <property type="match status" value="1"/>
</dbReference>
<dbReference type="InterPro" id="IPR001650">
    <property type="entry name" value="Helicase_C-like"/>
</dbReference>
<keyword evidence="3" id="KW-0378">Hydrolase</keyword>
<dbReference type="SMART" id="SM00487">
    <property type="entry name" value="DEXDc"/>
    <property type="match status" value="1"/>
</dbReference>
<evidence type="ECO:0000256" key="3">
    <source>
        <dbReference type="ARBA" id="ARBA00022801"/>
    </source>
</evidence>
<evidence type="ECO:0000313" key="10">
    <source>
        <dbReference type="Proteomes" id="UP000625711"/>
    </source>
</evidence>
<keyword evidence="4" id="KW-0347">Helicase</keyword>
<evidence type="ECO:0000256" key="4">
    <source>
        <dbReference type="ARBA" id="ARBA00022806"/>
    </source>
</evidence>
<reference evidence="9" key="1">
    <citation type="submission" date="2020-08" db="EMBL/GenBank/DDBJ databases">
        <title>Genome sequencing and assembly of the red palm weevil Rhynchophorus ferrugineus.</title>
        <authorList>
            <person name="Dias G.B."/>
            <person name="Bergman C.M."/>
            <person name="Manee M."/>
        </authorList>
    </citation>
    <scope>NUCLEOTIDE SEQUENCE</scope>
    <source>
        <strain evidence="9">AA-2017</strain>
        <tissue evidence="9">Whole larva</tissue>
    </source>
</reference>
<evidence type="ECO:0000256" key="5">
    <source>
        <dbReference type="ARBA" id="ARBA00022840"/>
    </source>
</evidence>
<dbReference type="PROSITE" id="PS00690">
    <property type="entry name" value="DEAH_ATP_HELICASE"/>
    <property type="match status" value="1"/>
</dbReference>
<dbReference type="CDD" id="cd17917">
    <property type="entry name" value="DEXHc_RHA-like"/>
    <property type="match status" value="1"/>
</dbReference>
<keyword evidence="6" id="KW-0732">Signal</keyword>